<dbReference type="InterPro" id="IPR037796">
    <property type="entry name" value="TAF6"/>
</dbReference>
<comment type="similarity">
    <text evidence="2">Belongs to the TAF6 family.</text>
</comment>
<keyword evidence="3" id="KW-0805">Transcription regulation</keyword>
<dbReference type="ExpressionAtlas" id="A0AVW6">
    <property type="expression patterns" value="baseline and differential"/>
</dbReference>
<evidence type="ECO:0000256" key="4">
    <source>
        <dbReference type="ARBA" id="ARBA00023163"/>
    </source>
</evidence>
<feature type="region of interest" description="Disordered" evidence="6">
    <location>
        <begin position="14"/>
        <end position="33"/>
    </location>
</feature>
<sequence>KLSVDMWQFENKNATKMKTSQNEMPDKDKSFRRHSLSPRSLSAIFFHSTGLHLDDGVAQWLSINVKEDITNLLNEAGKYMRRIRDRRLQLSHIQHAVRMHDDLCYDIFFRLVHCDDCKMPPSQKVLKTVREAVTAEKKDELLVSYPESVQESVPEPVPETPLEPPPMHTGWLKVEQVLLKPSKRYPLSMEQQNFFELVTEACVGDLESRRVLALKAISTDPSLEELLPRLTKFIADAVAINVAQQNLPLLLYLMRMVRALLGNQRFSLLQYLHLLLPAVLSCLLAKQVCASPNSEDHWALREYSGNIMAHIVRQFDAADNGILPRVIGVYNKALLKKPLTTVFGAVIGLGKMGNHAVRACILPQLKYLSEHIDSHMAASNDSPSSSVDRQAVKYIRHRLMKMCSPVLMGIHQPPDLPEEFMERYGSLGTLMSDGVTVMRTKKQAVAAAKAEAELKLKNMATEHLNSRGKGSRSVGSNDLVSGTQLPKNGIRPTSQAPKSVYSISVNGQTVKISTPNLCNTMLQHQKKDLFSKPSDFVVPQLVVNQFKNGLIPSNSQRSSSPARNVIHLKPNNDHPSKMALFLRQAITADCPIIT</sequence>
<reference evidence="8" key="1">
    <citation type="submission" date="2006-10" db="EMBL/GenBank/DDBJ databases">
        <authorList>
            <person name="Stapleton M."/>
            <person name="Carlson J."/>
            <person name="Frise E."/>
            <person name="Kapadia B."/>
            <person name="Park S."/>
            <person name="Wan K."/>
            <person name="Yu C."/>
            <person name="Celniker S."/>
        </authorList>
    </citation>
    <scope>NUCLEOTIDE SEQUENCE</scope>
</reference>
<dbReference type="GO" id="GO:0005669">
    <property type="term" value="C:transcription factor TFIID complex"/>
    <property type="evidence" value="ECO:0007669"/>
    <property type="project" value="InterPro"/>
</dbReference>
<feature type="domain" description="TAF6 C-terminal HEAT repeat" evidence="7">
    <location>
        <begin position="185"/>
        <end position="366"/>
    </location>
</feature>
<evidence type="ECO:0000313" key="8">
    <source>
        <dbReference type="EMBL" id="ABK30921.2"/>
    </source>
</evidence>
<dbReference type="InterPro" id="IPR011442">
    <property type="entry name" value="TAF6_C"/>
</dbReference>
<dbReference type="GO" id="GO:0000124">
    <property type="term" value="C:SAGA complex"/>
    <property type="evidence" value="ECO:0007669"/>
    <property type="project" value="InterPro"/>
</dbReference>
<dbReference type="Pfam" id="PF07571">
    <property type="entry name" value="TAF6_C"/>
    <property type="match status" value="1"/>
</dbReference>
<dbReference type="Gene3D" id="1.25.40.770">
    <property type="entry name" value="TAF6, C-terminal HEAT repeat domain"/>
    <property type="match status" value="1"/>
</dbReference>
<feature type="compositionally biased region" description="Polar residues" evidence="6">
    <location>
        <begin position="14"/>
        <end position="23"/>
    </location>
</feature>
<evidence type="ECO:0000256" key="2">
    <source>
        <dbReference type="ARBA" id="ARBA00007688"/>
    </source>
</evidence>
<dbReference type="GO" id="GO:0006367">
    <property type="term" value="P:transcription initiation at RNA polymerase II promoter"/>
    <property type="evidence" value="ECO:0007669"/>
    <property type="project" value="InterPro"/>
</dbReference>
<dbReference type="InterPro" id="IPR046344">
    <property type="entry name" value="TAF6_C_sf"/>
</dbReference>
<evidence type="ECO:0000256" key="1">
    <source>
        <dbReference type="ARBA" id="ARBA00004123"/>
    </source>
</evidence>
<accession>A0AVW6</accession>
<feature type="compositionally biased region" description="Polar residues" evidence="6">
    <location>
        <begin position="473"/>
        <end position="496"/>
    </location>
</feature>
<dbReference type="OrthoDB" id="361039at2759"/>
<dbReference type="EMBL" id="BT029284">
    <property type="protein sequence ID" value="ABK30921.2"/>
    <property type="molecule type" value="mRNA"/>
</dbReference>
<reference evidence="8" key="2">
    <citation type="submission" date="2008-11" db="EMBL/GenBank/DDBJ databases">
        <authorList>
            <person name="Carlson J."/>
            <person name="Booth B."/>
            <person name="Frise E."/>
            <person name="Park S."/>
            <person name="Wan K."/>
            <person name="Yu C."/>
            <person name="Celniker S."/>
        </authorList>
    </citation>
    <scope>NUCLEOTIDE SEQUENCE</scope>
</reference>
<dbReference type="AlphaFoldDB" id="A0AVW6"/>
<organism evidence="8">
    <name type="scientific">Drosophila melanogaster</name>
    <name type="common">Fruit fly</name>
    <dbReference type="NCBI Taxonomy" id="7227"/>
    <lineage>
        <taxon>Eukaryota</taxon>
        <taxon>Metazoa</taxon>
        <taxon>Ecdysozoa</taxon>
        <taxon>Arthropoda</taxon>
        <taxon>Hexapoda</taxon>
        <taxon>Insecta</taxon>
        <taxon>Pterygota</taxon>
        <taxon>Neoptera</taxon>
        <taxon>Endopterygota</taxon>
        <taxon>Diptera</taxon>
        <taxon>Brachycera</taxon>
        <taxon>Muscomorpha</taxon>
        <taxon>Ephydroidea</taxon>
        <taxon>Drosophilidae</taxon>
        <taxon>Drosophila</taxon>
        <taxon>Sophophora</taxon>
    </lineage>
</organism>
<dbReference type="GO" id="GO:0046695">
    <property type="term" value="C:SLIK (SAGA-like) complex"/>
    <property type="evidence" value="ECO:0007669"/>
    <property type="project" value="InterPro"/>
</dbReference>
<dbReference type="PANTHER" id="PTHR10221">
    <property type="entry name" value="TRANSCRIPTION INITIATION FACTOR TFIID SUBUNIT 6"/>
    <property type="match status" value="1"/>
</dbReference>
<evidence type="ECO:0000259" key="7">
    <source>
        <dbReference type="Pfam" id="PF07571"/>
    </source>
</evidence>
<dbReference type="CDD" id="cd08050">
    <property type="entry name" value="TAF6C"/>
    <property type="match status" value="1"/>
</dbReference>
<evidence type="ECO:0000256" key="3">
    <source>
        <dbReference type="ARBA" id="ARBA00023015"/>
    </source>
</evidence>
<dbReference type="GO" id="GO:0016251">
    <property type="term" value="F:RNA polymerase II general transcription initiation factor activity"/>
    <property type="evidence" value="ECO:0007669"/>
    <property type="project" value="InterPro"/>
</dbReference>
<keyword evidence="4" id="KW-0804">Transcription</keyword>
<feature type="non-terminal residue" evidence="8">
    <location>
        <position position="1"/>
    </location>
</feature>
<comment type="subcellular location">
    <subcellularLocation>
        <location evidence="1">Nucleus</location>
    </subcellularLocation>
</comment>
<name>A0AVW6_DROME</name>
<keyword evidence="5" id="KW-0539">Nucleus</keyword>
<proteinExistence type="evidence at transcript level"/>
<dbReference type="HOGENOM" id="CLU_035939_0_0_1"/>
<gene>
    <name evidence="8" type="primary">mia-RA</name>
</gene>
<dbReference type="VEuPathDB" id="VectorBase:FBgn0014342"/>
<feature type="region of interest" description="Disordered" evidence="6">
    <location>
        <begin position="462"/>
        <end position="496"/>
    </location>
</feature>
<evidence type="ECO:0000256" key="5">
    <source>
        <dbReference type="ARBA" id="ARBA00023242"/>
    </source>
</evidence>
<protein>
    <submittedName>
        <fullName evidence="8">RT01020p</fullName>
    </submittedName>
</protein>
<dbReference type="PANTHER" id="PTHR10221:SF9">
    <property type="entry name" value="TRANSCRIPTION INITIATION FACTOR TFIID SUBUNIT 6"/>
    <property type="match status" value="1"/>
</dbReference>
<evidence type="ECO:0000256" key="6">
    <source>
        <dbReference type="SAM" id="MobiDB-lite"/>
    </source>
</evidence>
<dbReference type="FunFam" id="1.25.40.770:FF:000001">
    <property type="entry name" value="Transcription initiation factor TFIID subunit 6"/>
    <property type="match status" value="1"/>
</dbReference>